<organism evidence="1">
    <name type="scientific">marine sediment metagenome</name>
    <dbReference type="NCBI Taxonomy" id="412755"/>
    <lineage>
        <taxon>unclassified sequences</taxon>
        <taxon>metagenomes</taxon>
        <taxon>ecological metagenomes</taxon>
    </lineage>
</organism>
<name>A0A0F8YKQ5_9ZZZZ</name>
<comment type="caution">
    <text evidence="1">The sequence shown here is derived from an EMBL/GenBank/DDBJ whole genome shotgun (WGS) entry which is preliminary data.</text>
</comment>
<evidence type="ECO:0000313" key="1">
    <source>
        <dbReference type="EMBL" id="KKK74310.1"/>
    </source>
</evidence>
<dbReference type="AlphaFoldDB" id="A0A0F8YKQ5"/>
<reference evidence="1" key="1">
    <citation type="journal article" date="2015" name="Nature">
        <title>Complex archaea that bridge the gap between prokaryotes and eukaryotes.</title>
        <authorList>
            <person name="Spang A."/>
            <person name="Saw J.H."/>
            <person name="Jorgensen S.L."/>
            <person name="Zaremba-Niedzwiedzka K."/>
            <person name="Martijn J."/>
            <person name="Lind A.E."/>
            <person name="van Eijk R."/>
            <person name="Schleper C."/>
            <person name="Guy L."/>
            <person name="Ettema T.J."/>
        </authorList>
    </citation>
    <scope>NUCLEOTIDE SEQUENCE</scope>
</reference>
<dbReference type="EMBL" id="LAZR01056378">
    <property type="protein sequence ID" value="KKK74310.1"/>
    <property type="molecule type" value="Genomic_DNA"/>
</dbReference>
<proteinExistence type="predicted"/>
<sequence>MTHHILHAQGMVGLLCITAALIALSGCAARQGPRHPFTKWGVRVLGAVAAFTLHEGCHLTLGAVLGGNVNVRSPGVEFDLRFSNLSDPEHRAVAIAGNACTGIAAEIILWTDLQEHSDLAWGMVLFHAMNAWGYAFQDGGDRKHWESAGGNVTTWQVLHASHGALVAARLVYSEERNAPSPPPPTKETSGE</sequence>
<protein>
    <submittedName>
        <fullName evidence="1">Uncharacterized protein</fullName>
    </submittedName>
</protein>
<gene>
    <name evidence="1" type="ORF">LCGC14_2885060</name>
</gene>
<accession>A0A0F8YKQ5</accession>